<organism evidence="2 3">
    <name type="scientific">Gryllotalpicola reticulitermitis</name>
    <dbReference type="NCBI Taxonomy" id="1184153"/>
    <lineage>
        <taxon>Bacteria</taxon>
        <taxon>Bacillati</taxon>
        <taxon>Actinomycetota</taxon>
        <taxon>Actinomycetes</taxon>
        <taxon>Micrococcales</taxon>
        <taxon>Microbacteriaceae</taxon>
        <taxon>Gryllotalpicola</taxon>
    </lineage>
</organism>
<feature type="compositionally biased region" description="Polar residues" evidence="1">
    <location>
        <begin position="683"/>
        <end position="701"/>
    </location>
</feature>
<sequence>MYALHRRRDPRSRTWISVIAWRGRAIVLPVVLALVAALVAVGPSVAHPEAARATVSTTGSAGLFVPASGSLLNTTNGTGGYSTPMPAGTARTVPVAGVAGLPSSGIEAVEVSIVAYNSTSEGWLDAAASNGALTVVMDYDGGGIPLATNTAIIPVGPDGKIQFRATVQTNLTVSLEGYYTAGDGTTAPGGYVPMNQVKVADTVTPVAGSGIPAGNLVGGQTYTLNVGGTNGIPADATSVFIDFTVGNSTSAGVEMKAYAADDTTLPPGVAYFEPVNPGEVTAYAQQVPLSASGQMDIAIWASSSQSVMLRAWVEGYTIPGTSAGSFTPATGRLLDTRTTSPAHVGAHSSIKVQVAGADGIPPVGSGVSALAYSLTAQASTAVGAAIAWPDGQTMPAGDDLSYDDDLRSNMQVTKLGTDGAIDIYNNSDAAADYTVDIEGWYTNPVAPTISCPAPYTNGSWQPAIPDAPVSCTVTAFPIPGDATASLNVSVDGQDYDSFTLQTNGLTEDSVLVDDPGLTTIGATVSSSLGTLSAPEYDLGLGDWGAAPVSPTPLDAADVPIPGLTLSVASDGDVFSPDVTIKYTVSTNSDMSDPVVQSGWVPDDYLIPTGVLSDGVTYYWSAEVTGLSGGRSTQTTIDSPVWSFTAHAVDAAALTTADVMGPVDTPSNGAISEDDLTAQADALSVTSSTVPDPSATADSSGVTSTDALTATANASAKTSAYAVINAWGDNKGKTVALRQGTSGWGWTHLKPHNVTQAMLARTTQHPAVRTSSGGESLRYETTAHEYVCWIFGCVITKWMTVRVIVDMTGLSDGYPKGVITAYCLDKTQVCPNWVVKAAETS</sequence>
<evidence type="ECO:0000313" key="3">
    <source>
        <dbReference type="Proteomes" id="UP001595900"/>
    </source>
</evidence>
<comment type="caution">
    <text evidence="2">The sequence shown here is derived from an EMBL/GenBank/DDBJ whole genome shotgun (WGS) entry which is preliminary data.</text>
</comment>
<keyword evidence="3" id="KW-1185">Reference proteome</keyword>
<name>A0ABV8Q9D1_9MICO</name>
<dbReference type="Proteomes" id="UP001595900">
    <property type="component" value="Unassembled WGS sequence"/>
</dbReference>
<reference evidence="3" key="1">
    <citation type="journal article" date="2019" name="Int. J. Syst. Evol. Microbiol.">
        <title>The Global Catalogue of Microorganisms (GCM) 10K type strain sequencing project: providing services to taxonomists for standard genome sequencing and annotation.</title>
        <authorList>
            <consortium name="The Broad Institute Genomics Platform"/>
            <consortium name="The Broad Institute Genome Sequencing Center for Infectious Disease"/>
            <person name="Wu L."/>
            <person name="Ma J."/>
        </authorList>
    </citation>
    <scope>NUCLEOTIDE SEQUENCE [LARGE SCALE GENOMIC DNA]</scope>
    <source>
        <strain evidence="3">CGMCC 1.10363</strain>
    </source>
</reference>
<accession>A0ABV8Q9D1</accession>
<evidence type="ECO:0000256" key="1">
    <source>
        <dbReference type="SAM" id="MobiDB-lite"/>
    </source>
</evidence>
<dbReference type="RefSeq" id="WP_390231349.1">
    <property type="nucleotide sequence ID" value="NZ_JBHSCN010000006.1"/>
</dbReference>
<feature type="region of interest" description="Disordered" evidence="1">
    <location>
        <begin position="682"/>
        <end position="702"/>
    </location>
</feature>
<gene>
    <name evidence="2" type="ORF">ACFOYW_16370</name>
</gene>
<evidence type="ECO:0000313" key="2">
    <source>
        <dbReference type="EMBL" id="MFC4244951.1"/>
    </source>
</evidence>
<protein>
    <submittedName>
        <fullName evidence="2">Uncharacterized protein</fullName>
    </submittedName>
</protein>
<dbReference type="EMBL" id="JBHSCN010000006">
    <property type="protein sequence ID" value="MFC4244951.1"/>
    <property type="molecule type" value="Genomic_DNA"/>
</dbReference>
<proteinExistence type="predicted"/>